<sequence>MRMRGPGDVFLLTLFFPRSRWIPIKSIFRRLNPTFHVDYCGEEKEATLFMKVQPMVQVPMLRWNFRTKEYFLKKWKINGKIFRCCFDFNSKLTTPLIIFSTRDNNRWWEIISNHFFQMFPNNYGSQVAVTADTMSKVPKNQKVDIVEVRPGRYRELNAIEVERFLEAHPVIMAFIHPGIQGEFSENSILLTMENVILYNAHMFTPRHFYNFSGNNLLLRNSPITSIHINRFIVKWYLCNNTKLDSVWILGRDFDRETILAGLDVKPWNRTKRPAYYTPKSRLVRKSKTKFRNSQFRYVCPVDEYYDCTHAMDLERQSDNLVASIRVNPRRVIFYVWKP</sequence>
<reference evidence="1" key="1">
    <citation type="submission" date="2007-07" db="EMBL/GenBank/DDBJ databases">
        <title>PCAP assembly of the Caenorhabditis remanei genome.</title>
        <authorList>
            <consortium name="The Caenorhabditis remanei Sequencing Consortium"/>
            <person name="Wilson R.K."/>
        </authorList>
    </citation>
    <scope>NUCLEOTIDE SEQUENCE [LARGE SCALE GENOMIC DNA]</scope>
    <source>
        <strain evidence="1">PB4641</strain>
    </source>
</reference>
<evidence type="ECO:0000313" key="1">
    <source>
        <dbReference type="EMBL" id="EFP06351.1"/>
    </source>
</evidence>
<dbReference type="AlphaFoldDB" id="E3MP99"/>
<name>E3MP99_CAERE</name>
<dbReference type="HOGENOM" id="CLU_040220_2_1_1"/>
<gene>
    <name evidence="1" type="ORF">CRE_07622</name>
</gene>
<dbReference type="Proteomes" id="UP000008281">
    <property type="component" value="Unassembled WGS sequence"/>
</dbReference>
<dbReference type="eggNOG" id="ENOG502TJS0">
    <property type="taxonomic scope" value="Eukaryota"/>
</dbReference>
<accession>E3MP99</accession>
<organism evidence="2">
    <name type="scientific">Caenorhabditis remanei</name>
    <name type="common">Caenorhabditis vulgaris</name>
    <dbReference type="NCBI Taxonomy" id="31234"/>
    <lineage>
        <taxon>Eukaryota</taxon>
        <taxon>Metazoa</taxon>
        <taxon>Ecdysozoa</taxon>
        <taxon>Nematoda</taxon>
        <taxon>Chromadorea</taxon>
        <taxon>Rhabditida</taxon>
        <taxon>Rhabditina</taxon>
        <taxon>Rhabditomorpha</taxon>
        <taxon>Rhabditoidea</taxon>
        <taxon>Rhabditidae</taxon>
        <taxon>Peloderinae</taxon>
        <taxon>Caenorhabditis</taxon>
    </lineage>
</organism>
<protein>
    <recommendedName>
        <fullName evidence="3">F-box associated domain-containing protein</fullName>
    </recommendedName>
</protein>
<evidence type="ECO:0000313" key="2">
    <source>
        <dbReference type="Proteomes" id="UP000008281"/>
    </source>
</evidence>
<dbReference type="InParanoid" id="E3MP99"/>
<proteinExistence type="predicted"/>
<evidence type="ECO:0008006" key="3">
    <source>
        <dbReference type="Google" id="ProtNLM"/>
    </source>
</evidence>
<dbReference type="EMBL" id="DS268462">
    <property type="protein sequence ID" value="EFP06351.1"/>
    <property type="molecule type" value="Genomic_DNA"/>
</dbReference>
<dbReference type="OrthoDB" id="5909820at2759"/>
<dbReference type="PANTHER" id="PTHR21503:SF8">
    <property type="entry name" value="F-BOX ASSOCIATED DOMAIN-CONTAINING PROTEIN-RELATED"/>
    <property type="match status" value="1"/>
</dbReference>
<keyword evidence="2" id="KW-1185">Reference proteome</keyword>
<dbReference type="PANTHER" id="PTHR21503">
    <property type="entry name" value="F-BOX-CONTAINING HYPOTHETICAL PROTEIN C.ELEGANS"/>
    <property type="match status" value="1"/>
</dbReference>